<dbReference type="InterPro" id="IPR005881">
    <property type="entry name" value="Ser_O-AcTrfase"/>
</dbReference>
<dbReference type="Pfam" id="PF00132">
    <property type="entry name" value="Hexapep"/>
    <property type="match status" value="1"/>
</dbReference>
<dbReference type="RefSeq" id="WP_092019621.1">
    <property type="nucleotide sequence ID" value="NZ_FOXH01000020.1"/>
</dbReference>
<gene>
    <name evidence="7" type="ORF">SAMN04515674_12047</name>
</gene>
<reference evidence="7 8" key="1">
    <citation type="submission" date="2016-10" db="EMBL/GenBank/DDBJ databases">
        <authorList>
            <person name="de Groot N.N."/>
        </authorList>
    </citation>
    <scope>NUCLEOTIDE SEQUENCE [LARGE SCALE GENOMIC DNA]</scope>
    <source>
        <strain evidence="8">E92,LMG 26720,CCM 7988</strain>
    </source>
</reference>
<keyword evidence="3" id="KW-0677">Repeat</keyword>
<name>A0A1I5YPI6_9BACT</name>
<evidence type="ECO:0000256" key="2">
    <source>
        <dbReference type="ARBA" id="ARBA00022679"/>
    </source>
</evidence>
<keyword evidence="8" id="KW-1185">Reference proteome</keyword>
<dbReference type="PANTHER" id="PTHR42811">
    <property type="entry name" value="SERINE ACETYLTRANSFERASE"/>
    <property type="match status" value="1"/>
</dbReference>
<evidence type="ECO:0000313" key="8">
    <source>
        <dbReference type="Proteomes" id="UP000199306"/>
    </source>
</evidence>
<dbReference type="InterPro" id="IPR045304">
    <property type="entry name" value="LbH_SAT"/>
</dbReference>
<sequence length="163" mass="17866">MYNIFVDWKANKNNPKGRIVMMLFRISGVLRYNPILLILIGWFYLPMYVFWVEWVLGTELRWNLSLGGGTQLWHGQALVINSGAKIGKNCVLRHSTTIGNKDDKNQCPVIGDNVNIGAGSCLLGGIVIGDNVVIAAGSIVVKDIPSNVVVAGNPARIIKHLNI</sequence>
<dbReference type="InterPro" id="IPR011004">
    <property type="entry name" value="Trimer_LpxA-like_sf"/>
</dbReference>
<feature type="transmembrane region" description="Helical" evidence="6">
    <location>
        <begin position="35"/>
        <end position="56"/>
    </location>
</feature>
<dbReference type="InterPro" id="IPR018357">
    <property type="entry name" value="Hexapep_transf_CS"/>
</dbReference>
<accession>A0A1I5YPI6</accession>
<evidence type="ECO:0000256" key="4">
    <source>
        <dbReference type="ARBA" id="ARBA00023315"/>
    </source>
</evidence>
<comment type="catalytic activity">
    <reaction evidence="5">
        <text>L-serine + acetyl-CoA = O-acetyl-L-serine + CoA</text>
        <dbReference type="Rhea" id="RHEA:24560"/>
        <dbReference type="ChEBI" id="CHEBI:33384"/>
        <dbReference type="ChEBI" id="CHEBI:57287"/>
        <dbReference type="ChEBI" id="CHEBI:57288"/>
        <dbReference type="ChEBI" id="CHEBI:58340"/>
        <dbReference type="EC" id="2.3.1.30"/>
    </reaction>
</comment>
<keyword evidence="4 5" id="KW-0012">Acyltransferase</keyword>
<organism evidence="7 8">
    <name type="scientific">Pseudarcicella hirudinis</name>
    <dbReference type="NCBI Taxonomy" id="1079859"/>
    <lineage>
        <taxon>Bacteria</taxon>
        <taxon>Pseudomonadati</taxon>
        <taxon>Bacteroidota</taxon>
        <taxon>Cytophagia</taxon>
        <taxon>Cytophagales</taxon>
        <taxon>Flectobacillaceae</taxon>
        <taxon>Pseudarcicella</taxon>
    </lineage>
</organism>
<dbReference type="PROSITE" id="PS00101">
    <property type="entry name" value="HEXAPEP_TRANSFERASES"/>
    <property type="match status" value="1"/>
</dbReference>
<evidence type="ECO:0000256" key="5">
    <source>
        <dbReference type="PIRNR" id="PIRNR000441"/>
    </source>
</evidence>
<dbReference type="Gene3D" id="2.160.10.10">
    <property type="entry name" value="Hexapeptide repeat proteins"/>
    <property type="match status" value="1"/>
</dbReference>
<protein>
    <recommendedName>
        <fullName evidence="5">Serine acetyltransferase</fullName>
        <ecNumber evidence="5">2.3.1.30</ecNumber>
    </recommendedName>
</protein>
<evidence type="ECO:0000256" key="1">
    <source>
        <dbReference type="ARBA" id="ARBA00007274"/>
    </source>
</evidence>
<comment type="similarity">
    <text evidence="1 5">Belongs to the transferase hexapeptide repeat family.</text>
</comment>
<evidence type="ECO:0000313" key="7">
    <source>
        <dbReference type="EMBL" id="SFQ45965.1"/>
    </source>
</evidence>
<dbReference type="GO" id="GO:0006535">
    <property type="term" value="P:cysteine biosynthetic process from serine"/>
    <property type="evidence" value="ECO:0007669"/>
    <property type="project" value="InterPro"/>
</dbReference>
<evidence type="ECO:0000256" key="6">
    <source>
        <dbReference type="SAM" id="Phobius"/>
    </source>
</evidence>
<keyword evidence="6" id="KW-0812">Transmembrane</keyword>
<keyword evidence="6" id="KW-1133">Transmembrane helix</keyword>
<evidence type="ECO:0000256" key="3">
    <source>
        <dbReference type="ARBA" id="ARBA00022737"/>
    </source>
</evidence>
<dbReference type="SUPFAM" id="SSF51161">
    <property type="entry name" value="Trimeric LpxA-like enzymes"/>
    <property type="match status" value="1"/>
</dbReference>
<dbReference type="AlphaFoldDB" id="A0A1I5YPI6"/>
<dbReference type="Proteomes" id="UP000199306">
    <property type="component" value="Unassembled WGS sequence"/>
</dbReference>
<dbReference type="GO" id="GO:0005737">
    <property type="term" value="C:cytoplasm"/>
    <property type="evidence" value="ECO:0007669"/>
    <property type="project" value="InterPro"/>
</dbReference>
<dbReference type="GO" id="GO:0009001">
    <property type="term" value="F:serine O-acetyltransferase activity"/>
    <property type="evidence" value="ECO:0007669"/>
    <property type="project" value="UniProtKB-EC"/>
</dbReference>
<dbReference type="InterPro" id="IPR001451">
    <property type="entry name" value="Hexapep"/>
</dbReference>
<proteinExistence type="inferred from homology"/>
<dbReference type="STRING" id="1079859.SAMN04515674_12047"/>
<dbReference type="OrthoDB" id="9814490at2"/>
<keyword evidence="2 5" id="KW-0808">Transferase</keyword>
<keyword evidence="6" id="KW-0472">Membrane</keyword>
<dbReference type="CDD" id="cd03354">
    <property type="entry name" value="LbH_SAT"/>
    <property type="match status" value="1"/>
</dbReference>
<dbReference type="EC" id="2.3.1.30" evidence="5"/>
<dbReference type="PIRSF" id="PIRSF000441">
    <property type="entry name" value="CysE"/>
    <property type="match status" value="1"/>
</dbReference>
<dbReference type="EMBL" id="FOXH01000020">
    <property type="protein sequence ID" value="SFQ45965.1"/>
    <property type="molecule type" value="Genomic_DNA"/>
</dbReference>